<dbReference type="EMBL" id="CTRP01000012">
    <property type="protein sequence ID" value="CQR73019.1"/>
    <property type="molecule type" value="Genomic_DNA"/>
</dbReference>
<accession>A0A0U1L110</accession>
<reference evidence="3" key="1">
    <citation type="submission" date="2015-03" db="EMBL/GenBank/DDBJ databases">
        <authorList>
            <person name="Nijsse Bart"/>
        </authorList>
    </citation>
    <scope>NUCLEOTIDE SEQUENCE [LARGE SCALE GENOMIC DNA]</scope>
</reference>
<organism evidence="2 3">
    <name type="scientific">Sporomusa ovata</name>
    <dbReference type="NCBI Taxonomy" id="2378"/>
    <lineage>
        <taxon>Bacteria</taxon>
        <taxon>Bacillati</taxon>
        <taxon>Bacillota</taxon>
        <taxon>Negativicutes</taxon>
        <taxon>Selenomonadales</taxon>
        <taxon>Sporomusaceae</taxon>
        <taxon>Sporomusa</taxon>
    </lineage>
</organism>
<dbReference type="InterPro" id="IPR001584">
    <property type="entry name" value="Integrase_cat-core"/>
</dbReference>
<evidence type="ECO:0000313" key="3">
    <source>
        <dbReference type="Proteomes" id="UP000049855"/>
    </source>
</evidence>
<dbReference type="GO" id="GO:0015074">
    <property type="term" value="P:DNA integration"/>
    <property type="evidence" value="ECO:0007669"/>
    <property type="project" value="InterPro"/>
</dbReference>
<sequence length="76" mass="8884">MQASNTAHCLKSMVLFKARAAKEIVGITPVWRNLFFGTLKTELIYHEKYRTRNQARASIFNYNLFPESYEKLRISA</sequence>
<evidence type="ECO:0000313" key="2">
    <source>
        <dbReference type="EMBL" id="CQR73019.1"/>
    </source>
</evidence>
<name>A0A0U1L110_9FIRM</name>
<keyword evidence="3" id="KW-1185">Reference proteome</keyword>
<feature type="domain" description="Integrase catalytic" evidence="1">
    <location>
        <begin position="35"/>
        <end position="62"/>
    </location>
</feature>
<dbReference type="Pfam" id="PF13333">
    <property type="entry name" value="rve_2"/>
    <property type="match status" value="1"/>
</dbReference>
<dbReference type="AlphaFoldDB" id="A0A0U1L110"/>
<gene>
    <name evidence="2" type="ORF">SpAn4DRAFT_2251</name>
</gene>
<dbReference type="Proteomes" id="UP000049855">
    <property type="component" value="Unassembled WGS sequence"/>
</dbReference>
<proteinExistence type="predicted"/>
<evidence type="ECO:0000259" key="1">
    <source>
        <dbReference type="Pfam" id="PF13333"/>
    </source>
</evidence>
<protein>
    <submittedName>
        <fullName evidence="2">Mobile element protein</fullName>
    </submittedName>
</protein>